<evidence type="ECO:0000256" key="2">
    <source>
        <dbReference type="ARBA" id="ARBA00023163"/>
    </source>
</evidence>
<gene>
    <name evidence="4" type="ORF">J3A84_06855</name>
</gene>
<keyword evidence="5" id="KW-1185">Reference proteome</keyword>
<evidence type="ECO:0000259" key="3">
    <source>
        <dbReference type="Pfam" id="PF05043"/>
    </source>
</evidence>
<dbReference type="Pfam" id="PF05043">
    <property type="entry name" value="Mga"/>
    <property type="match status" value="1"/>
</dbReference>
<comment type="caution">
    <text evidence="4">The sequence shown here is derived from an EMBL/GenBank/DDBJ whole genome shotgun (WGS) entry which is preliminary data.</text>
</comment>
<dbReference type="PANTHER" id="PTHR30185:SF18">
    <property type="entry name" value="TRANSCRIPTIONAL REGULATOR MTLR"/>
    <property type="match status" value="1"/>
</dbReference>
<reference evidence="4" key="1">
    <citation type="submission" date="2021-03" db="EMBL/GenBank/DDBJ databases">
        <title>Proteiniclasticum marinus sp. nov., isolated from tidal flat sediment.</title>
        <authorList>
            <person name="Namirimu T."/>
            <person name="Yang J.-A."/>
            <person name="Yang S.-H."/>
            <person name="Kim Y.-J."/>
            <person name="Kwon K.K."/>
        </authorList>
    </citation>
    <scope>NUCLEOTIDE SEQUENCE</scope>
    <source>
        <strain evidence="4">SCR006</strain>
    </source>
</reference>
<dbReference type="InterPro" id="IPR007737">
    <property type="entry name" value="Mga_HTH"/>
</dbReference>
<keyword evidence="2" id="KW-0804">Transcription</keyword>
<feature type="domain" description="Mga helix-turn-helix" evidence="3">
    <location>
        <begin position="80"/>
        <end position="159"/>
    </location>
</feature>
<evidence type="ECO:0000313" key="5">
    <source>
        <dbReference type="Proteomes" id="UP000664218"/>
    </source>
</evidence>
<dbReference type="EMBL" id="JAFNJU010000004">
    <property type="protein sequence ID" value="MBO1264746.1"/>
    <property type="molecule type" value="Genomic_DNA"/>
</dbReference>
<sequence>MWNLIEIKEQAKYRMIEILFQASDPITIETLAKESHSSARSIKNYLVELRKMISPLNGRIETSNEGVQLHLPPHVGIDHFQRQLIRSTPEFMLLEHFFTSSSSCSSSLSEKFYISPSTLNRMLRIMKEELEEYGLTIESNPYRITGEEHLIRKFYSAYFQEAYASYEWPFSDLSESLVKNLLEIFLSFSDIDKDFMDYHRFKINLAIDLLRSRKGFTTKVSPLLESSSSEDVERAALQILASKIEVLNLTEDDSARCVQQLVWWYHRYSRNHFLMRRVHDEAFNLEVSQTERIISDLSNYFDLPAFDHTAILMDMSLFLEQCRTSNTRNIIENHLLFRPRDYFIIDIYRHNFYYFYDVLEQKLKELFSENRIPLNQTTLENLIHIFLTKWDDLTEILFDKYSTCRILIYSHINFRHGQNIANSLLKNINRSISIEVYPEPLLSERQLSDYNFDILVSSTTLSLHIPQKIQYLHYKIFGPFVQPLVQQIDKVIAENNRRTRNRVLKMMESPSK</sequence>
<name>A0A939HB24_9CLOT</name>
<dbReference type="Proteomes" id="UP000664218">
    <property type="component" value="Unassembled WGS sequence"/>
</dbReference>
<protein>
    <submittedName>
        <fullName evidence="4">Helix-turn-helix domain-containing protein</fullName>
    </submittedName>
</protein>
<accession>A0A939HB24</accession>
<organism evidence="4 5">
    <name type="scientific">Proteiniclasticum aestuarii</name>
    <dbReference type="NCBI Taxonomy" id="2817862"/>
    <lineage>
        <taxon>Bacteria</taxon>
        <taxon>Bacillati</taxon>
        <taxon>Bacillota</taxon>
        <taxon>Clostridia</taxon>
        <taxon>Eubacteriales</taxon>
        <taxon>Clostridiaceae</taxon>
        <taxon>Proteiniclasticum</taxon>
    </lineage>
</organism>
<evidence type="ECO:0000256" key="1">
    <source>
        <dbReference type="ARBA" id="ARBA00023015"/>
    </source>
</evidence>
<keyword evidence="1" id="KW-0805">Transcription regulation</keyword>
<dbReference type="PANTHER" id="PTHR30185">
    <property type="entry name" value="CRYPTIC BETA-GLUCOSIDE BGL OPERON ANTITERMINATOR"/>
    <property type="match status" value="1"/>
</dbReference>
<proteinExistence type="predicted"/>
<dbReference type="InterPro" id="IPR050661">
    <property type="entry name" value="BglG_antiterminators"/>
</dbReference>
<evidence type="ECO:0000313" key="4">
    <source>
        <dbReference type="EMBL" id="MBO1264746.1"/>
    </source>
</evidence>
<dbReference type="RefSeq" id="WP_207599267.1">
    <property type="nucleotide sequence ID" value="NZ_JAFNJU010000004.1"/>
</dbReference>
<dbReference type="AlphaFoldDB" id="A0A939HB24"/>